<dbReference type="AlphaFoldDB" id="A0A427AGZ2"/>
<dbReference type="Proteomes" id="UP000287651">
    <property type="component" value="Unassembled WGS sequence"/>
</dbReference>
<organism evidence="2 3">
    <name type="scientific">Ensete ventricosum</name>
    <name type="common">Abyssinian banana</name>
    <name type="synonym">Musa ensete</name>
    <dbReference type="NCBI Taxonomy" id="4639"/>
    <lineage>
        <taxon>Eukaryota</taxon>
        <taxon>Viridiplantae</taxon>
        <taxon>Streptophyta</taxon>
        <taxon>Embryophyta</taxon>
        <taxon>Tracheophyta</taxon>
        <taxon>Spermatophyta</taxon>
        <taxon>Magnoliopsida</taxon>
        <taxon>Liliopsida</taxon>
        <taxon>Zingiberales</taxon>
        <taxon>Musaceae</taxon>
        <taxon>Ensete</taxon>
    </lineage>
</organism>
<sequence length="112" mass="12862">MRNRARARNFPAPGRRRPPRSAPFKPSESPTPVATKRRRVNPASESRQRNDKLPWAPAFVAAKKVGDQCGLTREWFDWSTKRRETGGRKILDLKRKLARFVLIGCHLSTRGK</sequence>
<reference evidence="2 3" key="1">
    <citation type="journal article" date="2014" name="Agronomy (Basel)">
        <title>A Draft Genome Sequence for Ensete ventricosum, the Drought-Tolerant Tree Against Hunger.</title>
        <authorList>
            <person name="Harrison J."/>
            <person name="Moore K.A."/>
            <person name="Paszkiewicz K."/>
            <person name="Jones T."/>
            <person name="Grant M."/>
            <person name="Ambacheew D."/>
            <person name="Muzemil S."/>
            <person name="Studholme D.J."/>
        </authorList>
    </citation>
    <scope>NUCLEOTIDE SEQUENCE [LARGE SCALE GENOMIC DNA]</scope>
</reference>
<feature type="region of interest" description="Disordered" evidence="1">
    <location>
        <begin position="1"/>
        <end position="55"/>
    </location>
</feature>
<accession>A0A427AGZ2</accession>
<dbReference type="EMBL" id="AMZH03002465">
    <property type="protein sequence ID" value="RRT75480.1"/>
    <property type="molecule type" value="Genomic_DNA"/>
</dbReference>
<gene>
    <name evidence="2" type="ORF">B296_00010900</name>
</gene>
<evidence type="ECO:0000256" key="1">
    <source>
        <dbReference type="SAM" id="MobiDB-lite"/>
    </source>
</evidence>
<evidence type="ECO:0000313" key="2">
    <source>
        <dbReference type="EMBL" id="RRT75480.1"/>
    </source>
</evidence>
<protein>
    <submittedName>
        <fullName evidence="2">Uncharacterized protein</fullName>
    </submittedName>
</protein>
<name>A0A427AGZ2_ENSVE</name>
<evidence type="ECO:0000313" key="3">
    <source>
        <dbReference type="Proteomes" id="UP000287651"/>
    </source>
</evidence>
<proteinExistence type="predicted"/>
<comment type="caution">
    <text evidence="2">The sequence shown here is derived from an EMBL/GenBank/DDBJ whole genome shotgun (WGS) entry which is preliminary data.</text>
</comment>